<dbReference type="EMBL" id="VCYH01000005">
    <property type="protein sequence ID" value="MDN7024872.1"/>
    <property type="molecule type" value="Genomic_DNA"/>
</dbReference>
<accession>A0ABT8MAB7</accession>
<dbReference type="Gene3D" id="3.10.590.10">
    <property type="entry name" value="ph1033 like domains"/>
    <property type="match status" value="1"/>
</dbReference>
<dbReference type="Proteomes" id="UP001168338">
    <property type="component" value="Unassembled WGS sequence"/>
</dbReference>
<dbReference type="CDD" id="cd21132">
    <property type="entry name" value="EVE-like"/>
    <property type="match status" value="1"/>
</dbReference>
<dbReference type="PANTHER" id="PTHR39661">
    <property type="entry name" value="UPF0310 PROTEIN MJECL36"/>
    <property type="match status" value="1"/>
</dbReference>
<protein>
    <submittedName>
        <fullName evidence="2">EVE domain-containing protein</fullName>
    </submittedName>
</protein>
<sequence>MTRWLGFSSGQNARIILQKNVWGVPMRFFNWIVRTEIGDTLLIYVDQQGAGRAASPPTVAACFEIVSDVYRDTARIFPGPVNFGDGVLPYRVALRPIAVFDPPISLEPLIPKLSFVADKQQWSDYIRGQAMRAIPEDDFRMIMDAQRRAMPVPPMA</sequence>
<dbReference type="PANTHER" id="PTHR39661:SF1">
    <property type="entry name" value="UPF0310 PROTEIN MJECL36"/>
    <property type="match status" value="1"/>
</dbReference>
<organism evidence="2 3">
    <name type="scientific">Methanoculleus frigidifontis</name>
    <dbReference type="NCBI Taxonomy" id="2584085"/>
    <lineage>
        <taxon>Archaea</taxon>
        <taxon>Methanobacteriati</taxon>
        <taxon>Methanobacteriota</taxon>
        <taxon>Stenosarchaea group</taxon>
        <taxon>Methanomicrobia</taxon>
        <taxon>Methanomicrobiales</taxon>
        <taxon>Methanomicrobiaceae</taxon>
        <taxon>Methanoculleus</taxon>
    </lineage>
</organism>
<keyword evidence="3" id="KW-1185">Reference proteome</keyword>
<reference evidence="2" key="1">
    <citation type="submission" date="2019-05" db="EMBL/GenBank/DDBJ databases">
        <title>Methanoculleus sp. FWC-SCC1, a methanogenic archaeon isolated from deep marine cold seep.</title>
        <authorList>
            <person name="Chen Y.-W."/>
            <person name="Chen S.-C."/>
            <person name="Teng N.-H."/>
            <person name="Lai M.-C."/>
        </authorList>
    </citation>
    <scope>NUCLEOTIDE SEQUENCE</scope>
    <source>
        <strain evidence="2">FWC-SCC1</strain>
    </source>
</reference>
<evidence type="ECO:0000259" key="1">
    <source>
        <dbReference type="Pfam" id="PF01878"/>
    </source>
</evidence>
<evidence type="ECO:0000313" key="2">
    <source>
        <dbReference type="EMBL" id="MDN7024872.1"/>
    </source>
</evidence>
<dbReference type="Pfam" id="PF01878">
    <property type="entry name" value="EVE"/>
    <property type="match status" value="1"/>
</dbReference>
<dbReference type="SUPFAM" id="SSF88697">
    <property type="entry name" value="PUA domain-like"/>
    <property type="match status" value="1"/>
</dbReference>
<dbReference type="RefSeq" id="WP_301663998.1">
    <property type="nucleotide sequence ID" value="NZ_VCYH01000005.1"/>
</dbReference>
<gene>
    <name evidence="2" type="ORF">FGU65_08225</name>
</gene>
<feature type="domain" description="EVE" evidence="1">
    <location>
        <begin position="4"/>
        <end position="144"/>
    </location>
</feature>
<dbReference type="InterPro" id="IPR015947">
    <property type="entry name" value="PUA-like_sf"/>
</dbReference>
<dbReference type="NCBIfam" id="NF002008">
    <property type="entry name" value="PRK00809.1"/>
    <property type="match status" value="1"/>
</dbReference>
<proteinExistence type="predicted"/>
<evidence type="ECO:0000313" key="3">
    <source>
        <dbReference type="Proteomes" id="UP001168338"/>
    </source>
</evidence>
<comment type="caution">
    <text evidence="2">The sequence shown here is derived from an EMBL/GenBank/DDBJ whole genome shotgun (WGS) entry which is preliminary data.</text>
</comment>
<dbReference type="InterPro" id="IPR002740">
    <property type="entry name" value="EVE_domain"/>
</dbReference>
<name>A0ABT8MAB7_9EURY</name>